<feature type="domain" description="MIF4G-like type 1" evidence="2">
    <location>
        <begin position="421"/>
        <end position="611"/>
    </location>
</feature>
<dbReference type="Proteomes" id="UP000308768">
    <property type="component" value="Unassembled WGS sequence"/>
</dbReference>
<reference evidence="4 5" key="1">
    <citation type="submission" date="2017-03" db="EMBL/GenBank/DDBJ databases">
        <title>Genomes of endolithic fungi from Antarctica.</title>
        <authorList>
            <person name="Coleine C."/>
            <person name="Masonjones S."/>
            <person name="Stajich J.E."/>
        </authorList>
    </citation>
    <scope>NUCLEOTIDE SEQUENCE [LARGE SCALE GENOMIC DNA]</scope>
    <source>
        <strain evidence="4 5">CCFEE 5187</strain>
    </source>
</reference>
<dbReference type="AlphaFoldDB" id="A0A4U0VQE4"/>
<dbReference type="GO" id="GO:0003729">
    <property type="term" value="F:mRNA binding"/>
    <property type="evidence" value="ECO:0007669"/>
    <property type="project" value="TreeGrafter"/>
</dbReference>
<protein>
    <recommendedName>
        <fullName evidence="6">MIF4G domain-containing protein</fullName>
    </recommendedName>
</protein>
<organism evidence="4 5">
    <name type="scientific">Cryomyces minteri</name>
    <dbReference type="NCBI Taxonomy" id="331657"/>
    <lineage>
        <taxon>Eukaryota</taxon>
        <taxon>Fungi</taxon>
        <taxon>Dikarya</taxon>
        <taxon>Ascomycota</taxon>
        <taxon>Pezizomycotina</taxon>
        <taxon>Dothideomycetes</taxon>
        <taxon>Dothideomycetes incertae sedis</taxon>
        <taxon>Cryomyces</taxon>
    </lineage>
</organism>
<feature type="region of interest" description="Disordered" evidence="1">
    <location>
        <begin position="85"/>
        <end position="119"/>
    </location>
</feature>
<feature type="compositionally biased region" description="Basic and acidic residues" evidence="1">
    <location>
        <begin position="34"/>
        <end position="49"/>
    </location>
</feature>
<dbReference type="GO" id="GO:0000339">
    <property type="term" value="F:RNA cap binding"/>
    <property type="evidence" value="ECO:0007669"/>
    <property type="project" value="InterPro"/>
</dbReference>
<dbReference type="STRING" id="331657.A0A4U0VQE4"/>
<dbReference type="Gene3D" id="1.25.40.180">
    <property type="match status" value="3"/>
</dbReference>
<dbReference type="InterPro" id="IPR027159">
    <property type="entry name" value="CBP80"/>
</dbReference>
<dbReference type="PANTHER" id="PTHR12412">
    <property type="entry name" value="CAP BINDING PROTEIN"/>
    <property type="match status" value="1"/>
</dbReference>
<evidence type="ECO:0000313" key="5">
    <source>
        <dbReference type="Proteomes" id="UP000308768"/>
    </source>
</evidence>
<feature type="domain" description="MIF4G-like type 2" evidence="3">
    <location>
        <begin position="628"/>
        <end position="878"/>
    </location>
</feature>
<dbReference type="InterPro" id="IPR016024">
    <property type="entry name" value="ARM-type_fold"/>
</dbReference>
<dbReference type="EMBL" id="NAJN01002512">
    <property type="protein sequence ID" value="TKA51731.1"/>
    <property type="molecule type" value="Genomic_DNA"/>
</dbReference>
<feature type="region of interest" description="Disordered" evidence="1">
    <location>
        <begin position="34"/>
        <end position="54"/>
    </location>
</feature>
<evidence type="ECO:0000256" key="1">
    <source>
        <dbReference type="SAM" id="MobiDB-lite"/>
    </source>
</evidence>
<accession>A0A4U0VQE4</accession>
<evidence type="ECO:0000259" key="2">
    <source>
        <dbReference type="Pfam" id="PF09088"/>
    </source>
</evidence>
<gene>
    <name evidence="4" type="ORF">B0A49_09751</name>
</gene>
<dbReference type="Pfam" id="PF09090">
    <property type="entry name" value="MIF4G_like_2"/>
    <property type="match status" value="1"/>
</dbReference>
<dbReference type="InterPro" id="IPR015172">
    <property type="entry name" value="MIF4G-like_typ-1"/>
</dbReference>
<dbReference type="InterPro" id="IPR015174">
    <property type="entry name" value="MIF4G-like_typ-2"/>
</dbReference>
<feature type="non-terminal residue" evidence="4">
    <location>
        <position position="885"/>
    </location>
</feature>
<dbReference type="GO" id="GO:0005846">
    <property type="term" value="C:nuclear cap binding complex"/>
    <property type="evidence" value="ECO:0007669"/>
    <property type="project" value="InterPro"/>
</dbReference>
<dbReference type="OrthoDB" id="10252707at2759"/>
<dbReference type="FunFam" id="1.25.40.180:FF:000035">
    <property type="entry name" value="snRNA cap binding complex subunit (Gcr3)"/>
    <property type="match status" value="1"/>
</dbReference>
<keyword evidence="5" id="KW-1185">Reference proteome</keyword>
<sequence>MEGVQHVLQHDIQHDAHQAIQALSKLTLEGDESLDRPRLVPKSRRDVGKAPKAPLAIVQREQQRFERRRVTDSYRPVYKASEDMAEVDARSGGNRGYNNRKRRYREDDDFDRRPQRRRYEEPLASKIRKQLLSIAESPLKDPVEEAKDIAKALTDNYDDDELRNSFYELVILLTLEQPLKIPFTAAVVLYANDDKPEVAKEVVTRVAAKAQSFLEAGVWRELKLLLRFLACMNGLFEGDGVFSTLEVLFDRAVDLQTASSEDAIGLELVKVVLLTLPYLLATPGNGLEQKAVELLEKTEIIVTAPHILYDLVDPYPANGTDEKKPMACKSALLLLQNQLQKESSTEWELACIPRLYKRVEPAVDTVAEDGTSSTAPPAAAAAAKHAYPDFAVPSTINPGPKPLFPEVYFSLYADQDVKTVPPTTEIAASLVRDALVDTINILDFNRNATAKFLIDIDCYWAPNTFVKRATQFDKLRDVPADKPTWKPEDIAVDAVFSQIFQLPTPEHRLVYYHSIITESCKIAPAAIAPSLGRAIRFLFRSVDVMDLELAYRFMDWFAHHLSNFEFRWKWTEWLEDLNRSNLHPKKAFIVGALDKEIRLSFAKRIRDTIPEQYHPLIPEGKDKDVPDFKYADDRTPYSSEGKEILALLKKRAPESDVQQVINAIHEKAAALGVVDVLIPSTDAYVTAICYIGSKSLSHVLSCIERNKERLLAIGPASRGAQKQIITSVLEYWKDQPGIAVNIVDKLLNYAVITPMIVIEWAIVDHLDSGRMLAESYIYEMVSTTVFKVTNRIRQIIAARNQHGLPAEQVQMLDNTLTKERESMRELFAVIDDTLTGVATGANDAMIESFDGEEKEQEMLQSWGRRWLAVFRRKLAVEEAVVGEAA</sequence>
<evidence type="ECO:0008006" key="6">
    <source>
        <dbReference type="Google" id="ProtNLM"/>
    </source>
</evidence>
<feature type="compositionally biased region" description="Basic and acidic residues" evidence="1">
    <location>
        <begin position="104"/>
        <end position="119"/>
    </location>
</feature>
<dbReference type="PANTHER" id="PTHR12412:SF2">
    <property type="entry name" value="NUCLEAR CAP-BINDING PROTEIN SUBUNIT 1"/>
    <property type="match status" value="1"/>
</dbReference>
<evidence type="ECO:0000313" key="4">
    <source>
        <dbReference type="EMBL" id="TKA51731.1"/>
    </source>
</evidence>
<evidence type="ECO:0000259" key="3">
    <source>
        <dbReference type="Pfam" id="PF09090"/>
    </source>
</evidence>
<dbReference type="GO" id="GO:0000184">
    <property type="term" value="P:nuclear-transcribed mRNA catabolic process, nonsense-mediated decay"/>
    <property type="evidence" value="ECO:0007669"/>
    <property type="project" value="TreeGrafter"/>
</dbReference>
<proteinExistence type="predicted"/>
<dbReference type="Pfam" id="PF09088">
    <property type="entry name" value="MIF4G_like"/>
    <property type="match status" value="1"/>
</dbReference>
<dbReference type="GO" id="GO:0005634">
    <property type="term" value="C:nucleus"/>
    <property type="evidence" value="ECO:0007669"/>
    <property type="project" value="TreeGrafter"/>
</dbReference>
<comment type="caution">
    <text evidence="4">The sequence shown here is derived from an EMBL/GenBank/DDBJ whole genome shotgun (WGS) entry which is preliminary data.</text>
</comment>
<name>A0A4U0VQE4_9PEZI</name>
<dbReference type="GO" id="GO:0006406">
    <property type="term" value="P:mRNA export from nucleus"/>
    <property type="evidence" value="ECO:0007669"/>
    <property type="project" value="InterPro"/>
</dbReference>
<dbReference type="SUPFAM" id="SSF48371">
    <property type="entry name" value="ARM repeat"/>
    <property type="match status" value="3"/>
</dbReference>
<dbReference type="FunFam" id="1.25.40.180:FF:000045">
    <property type="entry name" value="snRNA cap binding complex subunit (Gcr3), putative"/>
    <property type="match status" value="1"/>
</dbReference>